<dbReference type="InterPro" id="IPR036116">
    <property type="entry name" value="FN3_sf"/>
</dbReference>
<name>A0A8E6B3C3_9BACT</name>
<dbReference type="InterPro" id="IPR037524">
    <property type="entry name" value="PA14/GLEYA"/>
</dbReference>
<reference evidence="3" key="1">
    <citation type="submission" date="2021-05" db="EMBL/GenBank/DDBJ databases">
        <title>Complete genome sequence of the cellulolytic planctomycete Telmatocola sphagniphila SP2T and characterization of the first cellulase from planctomycetes.</title>
        <authorList>
            <person name="Rakitin A.L."/>
            <person name="Beletsky A.V."/>
            <person name="Naumoff D.G."/>
            <person name="Kulichevskaya I.S."/>
            <person name="Mardanov A.V."/>
            <person name="Ravin N.V."/>
            <person name="Dedysh S.N."/>
        </authorList>
    </citation>
    <scope>NUCLEOTIDE SEQUENCE</scope>
    <source>
        <strain evidence="3">SP2T</strain>
    </source>
</reference>
<dbReference type="KEGG" id="tsph:KIH39_20305"/>
<organism evidence="3 4">
    <name type="scientific">Telmatocola sphagniphila</name>
    <dbReference type="NCBI Taxonomy" id="1123043"/>
    <lineage>
        <taxon>Bacteria</taxon>
        <taxon>Pseudomonadati</taxon>
        <taxon>Planctomycetota</taxon>
        <taxon>Planctomycetia</taxon>
        <taxon>Gemmatales</taxon>
        <taxon>Gemmataceae</taxon>
    </lineage>
</organism>
<accession>A0A8E6B3C3</accession>
<feature type="domain" description="Fibronectin type-III" evidence="1">
    <location>
        <begin position="1060"/>
        <end position="1153"/>
    </location>
</feature>
<evidence type="ECO:0000313" key="3">
    <source>
        <dbReference type="EMBL" id="QVL31168.1"/>
    </source>
</evidence>
<keyword evidence="4" id="KW-1185">Reference proteome</keyword>
<dbReference type="EMBL" id="CP074694">
    <property type="protein sequence ID" value="QVL31168.1"/>
    <property type="molecule type" value="Genomic_DNA"/>
</dbReference>
<dbReference type="SUPFAM" id="SSF49265">
    <property type="entry name" value="Fibronectin type III"/>
    <property type="match status" value="1"/>
</dbReference>
<dbReference type="InterPro" id="IPR013320">
    <property type="entry name" value="ConA-like_dom_sf"/>
</dbReference>
<dbReference type="SUPFAM" id="SSF49785">
    <property type="entry name" value="Galactose-binding domain-like"/>
    <property type="match status" value="1"/>
</dbReference>
<dbReference type="SMART" id="SM00758">
    <property type="entry name" value="PA14"/>
    <property type="match status" value="1"/>
</dbReference>
<dbReference type="RefSeq" id="WP_213495049.1">
    <property type="nucleotide sequence ID" value="NZ_CP074694.1"/>
</dbReference>
<gene>
    <name evidence="3" type="ORF">KIH39_20305</name>
</gene>
<evidence type="ECO:0000259" key="2">
    <source>
        <dbReference type="PROSITE" id="PS51820"/>
    </source>
</evidence>
<proteinExistence type="predicted"/>
<dbReference type="Gene3D" id="3.90.182.10">
    <property type="entry name" value="Toxin - Anthrax Protective Antigen,domain 1"/>
    <property type="match status" value="1"/>
</dbReference>
<dbReference type="InterPro" id="IPR011658">
    <property type="entry name" value="PA14_dom"/>
</dbReference>
<dbReference type="PROSITE" id="PS51820">
    <property type="entry name" value="PA14"/>
    <property type="match status" value="1"/>
</dbReference>
<dbReference type="SUPFAM" id="SSF49899">
    <property type="entry name" value="Concanavalin A-like lectins/glucanases"/>
    <property type="match status" value="1"/>
</dbReference>
<dbReference type="Pfam" id="PF07691">
    <property type="entry name" value="PA14"/>
    <property type="match status" value="1"/>
</dbReference>
<dbReference type="Proteomes" id="UP000676194">
    <property type="component" value="Chromosome"/>
</dbReference>
<dbReference type="Gene3D" id="2.60.120.260">
    <property type="entry name" value="Galactose-binding domain-like"/>
    <property type="match status" value="3"/>
</dbReference>
<dbReference type="SMART" id="SM00060">
    <property type="entry name" value="FN3"/>
    <property type="match status" value="2"/>
</dbReference>
<dbReference type="Gene3D" id="2.60.40.10">
    <property type="entry name" value="Immunoglobulins"/>
    <property type="match status" value="1"/>
</dbReference>
<dbReference type="InterPro" id="IPR013783">
    <property type="entry name" value="Ig-like_fold"/>
</dbReference>
<evidence type="ECO:0000313" key="4">
    <source>
        <dbReference type="Proteomes" id="UP000676194"/>
    </source>
</evidence>
<dbReference type="Gene3D" id="2.60.120.200">
    <property type="match status" value="2"/>
</dbReference>
<protein>
    <recommendedName>
        <fullName evidence="5">PA14 domain-containing protein</fullName>
    </recommendedName>
</protein>
<dbReference type="PROSITE" id="PS50853">
    <property type="entry name" value="FN3"/>
    <property type="match status" value="1"/>
</dbReference>
<dbReference type="CDD" id="cd00063">
    <property type="entry name" value="FN3"/>
    <property type="match status" value="1"/>
</dbReference>
<dbReference type="InterPro" id="IPR008979">
    <property type="entry name" value="Galactose-bd-like_sf"/>
</dbReference>
<feature type="domain" description="PA14" evidence="2">
    <location>
        <begin position="24"/>
        <end position="180"/>
    </location>
</feature>
<dbReference type="InterPro" id="IPR003961">
    <property type="entry name" value="FN3_dom"/>
</dbReference>
<sequence>MKRRSRPQLEMLEDRMVLSVGGGYTNAGLAGAYFATSTLPANNSSASFIRTDESVDLNYAAGQNVGGNPSDPAYGAVSANNYSVRWTGDLIPAFSQTYTFYLTANQGARLLIRPAGTSSFTTLLDQFSSSSPMNSSATFTMTAGQQYDIEVDYKSTGGASNIELDWSSASTPRELIQPVSNLGINVGTAWSFENSSRYFADAIKSARPYWVVVGTAAGNGDVLVSHNAQGWPTTDASLVVWEGSDNNNGTYTLSFKGQAKVTANFGTFYVNGTAYTNILPLGASGSYNAATDTTTAQFVIPSGPAASYNLILTFQNTVQQTSTGSTTGVSNVSLMRPEVVGGSTPYPLGTLFTTQYLQTLANYSTLRMMGASGTNGNPDVNWSDRTTPTSWFSQNYFANPGTSYQSQFNTNGVAWEYLVAMANETGKDLYINVPIGASNAYITNLANLILYGSDGTNPYTSPQANPVWAPLNANLHVYVEYSNEVWNTAPAFTQYTTNLNTAVSNVRAGTALGDILNYDAQPDNSTTNFTWAERLVAYQTVNISNIFRGVFGNSAMLTRVRPMLCWFNDNMESTARDMLSFIDNYFNNGTGFAFVSNPEPVSYYIWGAGGGGYYDALNNAGTQSTINFKNGGFENVSVGSAGILVNPTNTGWNFSGTQGGVVLGGLYGSPKAPQGLQEAYLYPSSSMSASVYISTPGVYGISFLATTGSQAANLSAEVDVSMNGQLFAQEYPAYYQFSTYATHYRSSTITGYVQITTAGTYTFSFSTPATNNATMYIDSVAVTSEAAIFSQQIPISLSDFASNYFPTQTPNSLQNYQRGLAMEVNWAKAYGLNAVTYESGFALGGGSNPTGIQYYANYLDTNPSNTVAAQVAATNLYTAAGGNLLFLGTFPQWQEPATSALNPLMMAVSVLNNTLPVTPTNGTSFTSGQTLTLTPANMTLQPNNFTIDNSNPGYSTNGNNALNAAGTNNWMSWNVVIPQSQSYQTYALATTISGPGTYQLWVDNQLVDTRTPGGTSGTPNTFSSTINLAPGQHIIRIKAILGPVRVNNVTLKQGGNPPAAPQSFVASSLSPTGTYLTITDSAGDETGFVVQRSLDQTNWSTIATLAAPGSSGIVNYSDLNLSPGTTYYYRVEATNSAGASSFVTSNTTTPFPTNTFFNENFGQLPVSGSVANPTGANWQFNNQSGIVANGGIAGLPNAYSGTQAAYIQGSAGTSNTPGSVSQVITITADDYQLAFYAAARLRNGTLDSLPIVIDLIAQSTNSLLRESTITPSSNTFAQYIVPFYTVPAGNYIVKFYTNSTTDNMVAIDSPNLIRTNINHLGVGNPNPTGDASYNGVTYTVSAGGAVGGTTDQFRYLRNTFTGNGTLEAKVTGFLNSSSLNPTAAAGVMFRSSDNANASFAYALVTPGSGVAFMWRPTNGGTAQLSSYINVSAPVYLELIRNGSTFTAAYSTDGINWKQIGSPQTISNFGSVADVGLAVTSNDSTNLATAYFTNFDVTPTFNTQDIGSPVTAGSTTYNGSTNRVTVSGSGTGINGTSDSLQLASQAASGNTQISAQITGLTGGANSLAGIIYRDSTAANAAYVALVVSTNGTIYLQSRTAAGVITTSNPIAQVPVDAGAPIWLSLVNKNGTVSAAYALSNAGPPASSDWITLPSTTITFSSNCVAGLFATNGDSTTSLTKAIFNGVSISGS</sequence>
<evidence type="ECO:0008006" key="5">
    <source>
        <dbReference type="Google" id="ProtNLM"/>
    </source>
</evidence>
<dbReference type="SUPFAM" id="SSF56988">
    <property type="entry name" value="Anthrax protective antigen"/>
    <property type="match status" value="1"/>
</dbReference>
<evidence type="ECO:0000259" key="1">
    <source>
        <dbReference type="PROSITE" id="PS50853"/>
    </source>
</evidence>